<dbReference type="AlphaFoldDB" id="A0A2M9ZZG4"/>
<reference evidence="2 3" key="1">
    <citation type="submission" date="2017-07" db="EMBL/GenBank/DDBJ databases">
        <title>Leptospira spp. isolated from tropical soils.</title>
        <authorList>
            <person name="Thibeaux R."/>
            <person name="Iraola G."/>
            <person name="Ferres I."/>
            <person name="Bierque E."/>
            <person name="Girault D."/>
            <person name="Soupe-Gilbert M.-E."/>
            <person name="Picardeau M."/>
            <person name="Goarant C."/>
        </authorList>
    </citation>
    <scope>NUCLEOTIDE SEQUENCE [LARGE SCALE GENOMIC DNA]</scope>
    <source>
        <strain evidence="2 3">ES4-C-A1</strain>
    </source>
</reference>
<dbReference type="OrthoDB" id="1420066at2"/>
<name>A0A2M9ZZG4_9LEPT</name>
<evidence type="ECO:0000313" key="3">
    <source>
        <dbReference type="Proteomes" id="UP000231843"/>
    </source>
</evidence>
<protein>
    <submittedName>
        <fullName evidence="2">Uncharacterized protein</fullName>
    </submittedName>
</protein>
<keyword evidence="3" id="KW-1185">Reference proteome</keyword>
<organism evidence="2 3">
    <name type="scientific">Leptospira neocaledonica</name>
    <dbReference type="NCBI Taxonomy" id="2023192"/>
    <lineage>
        <taxon>Bacteria</taxon>
        <taxon>Pseudomonadati</taxon>
        <taxon>Spirochaetota</taxon>
        <taxon>Spirochaetia</taxon>
        <taxon>Leptospirales</taxon>
        <taxon>Leptospiraceae</taxon>
        <taxon>Leptospira</taxon>
    </lineage>
</organism>
<gene>
    <name evidence="2" type="ORF">CH365_07510</name>
</gene>
<evidence type="ECO:0000313" key="2">
    <source>
        <dbReference type="EMBL" id="PJZ77426.1"/>
    </source>
</evidence>
<evidence type="ECO:0000256" key="1">
    <source>
        <dbReference type="SAM" id="MobiDB-lite"/>
    </source>
</evidence>
<comment type="caution">
    <text evidence="2">The sequence shown here is derived from an EMBL/GenBank/DDBJ whole genome shotgun (WGS) entry which is preliminary data.</text>
</comment>
<feature type="region of interest" description="Disordered" evidence="1">
    <location>
        <begin position="1"/>
        <end position="22"/>
    </location>
</feature>
<proteinExistence type="predicted"/>
<dbReference type="EMBL" id="NPEA01000004">
    <property type="protein sequence ID" value="PJZ77426.1"/>
    <property type="molecule type" value="Genomic_DNA"/>
</dbReference>
<dbReference type="RefSeq" id="WP_100767977.1">
    <property type="nucleotide sequence ID" value="NZ_NPEA01000004.1"/>
</dbReference>
<sequence>MKQEELRKLKHPKKSLEKEIKRKARRRFVKLQKERKKKKRTRVTEEALTYREFLRRYTPPNLNDLLFDDRSPFYFDEIEKRTPPKDGVIFVPKKFSLLDNEEESTNFLADLMSLFIFPHSVEVNIDYSLTEEIDLGAQVLLDIIILEIIYFYERRKDHKEKRIKTINGRHINNQDVGKMLTTVGSIDIFTNLGKSHKDIIPYKLRIHERRGKKKKHLENQKDIDTTELVDYVKECLARLNRELPPENLHDLCTVVGEILINAEEHSSNEVRYSIGYFQEKEENGKRISIFRLVIMNFGKTIYDKFKDPDCPNREIVSKMNELSGKFSLRKLLGISGVTEESLWTLYALQEGVTSVSTDKFLKRGNGSIRFIESFFNLRGSKGKDLISRLNIISGSTNIQFSGEYGINERSNGDDVFKVMSFNSSGNLEELPDKKYVRTRKFHFPGTLISARIQFE</sequence>
<dbReference type="Proteomes" id="UP000231843">
    <property type="component" value="Unassembled WGS sequence"/>
</dbReference>
<accession>A0A2M9ZZG4</accession>